<gene>
    <name evidence="1" type="ORF">GCM10009742_59740</name>
</gene>
<name>A0ABN2ECI2_9ACTN</name>
<accession>A0ABN2ECI2</accession>
<evidence type="ECO:0000313" key="2">
    <source>
        <dbReference type="Proteomes" id="UP001500190"/>
    </source>
</evidence>
<comment type="caution">
    <text evidence="1">The sequence shown here is derived from an EMBL/GenBank/DDBJ whole genome shotgun (WGS) entry which is preliminary data.</text>
</comment>
<organism evidence="1 2">
    <name type="scientific">Kribbella karoonensis</name>
    <dbReference type="NCBI Taxonomy" id="324851"/>
    <lineage>
        <taxon>Bacteria</taxon>
        <taxon>Bacillati</taxon>
        <taxon>Actinomycetota</taxon>
        <taxon>Actinomycetes</taxon>
        <taxon>Propionibacteriales</taxon>
        <taxon>Kribbellaceae</taxon>
        <taxon>Kribbella</taxon>
    </lineage>
</organism>
<dbReference type="Proteomes" id="UP001500190">
    <property type="component" value="Unassembled WGS sequence"/>
</dbReference>
<dbReference type="EMBL" id="BAAAND010000009">
    <property type="protein sequence ID" value="GAA1603372.1"/>
    <property type="molecule type" value="Genomic_DNA"/>
</dbReference>
<reference evidence="1 2" key="1">
    <citation type="journal article" date="2019" name="Int. J. Syst. Evol. Microbiol.">
        <title>The Global Catalogue of Microorganisms (GCM) 10K type strain sequencing project: providing services to taxonomists for standard genome sequencing and annotation.</title>
        <authorList>
            <consortium name="The Broad Institute Genomics Platform"/>
            <consortium name="The Broad Institute Genome Sequencing Center for Infectious Disease"/>
            <person name="Wu L."/>
            <person name="Ma J."/>
        </authorList>
    </citation>
    <scope>NUCLEOTIDE SEQUENCE [LARGE SCALE GENOMIC DNA]</scope>
    <source>
        <strain evidence="1 2">JCM 14304</strain>
    </source>
</reference>
<sequence>MVKYAKTLKTRSGLSGKNPSCPFAVTSNWITIPSTTINPVTAAQIRPTVVMPEMYDE</sequence>
<evidence type="ECO:0000313" key="1">
    <source>
        <dbReference type="EMBL" id="GAA1603372.1"/>
    </source>
</evidence>
<protein>
    <submittedName>
        <fullName evidence="1">Uncharacterized protein</fullName>
    </submittedName>
</protein>
<keyword evidence="2" id="KW-1185">Reference proteome</keyword>
<proteinExistence type="predicted"/>